<protein>
    <submittedName>
        <fullName evidence="1">DUF1048 domain-containing protein</fullName>
    </submittedName>
</protein>
<sequence length="125" mass="14233">MSDSKLPGKLLSTVVGDLGEKRRWRQYRARAKQLPEPYSTAIDAFQRYLMYAAGGSVAMFEDLIDLFEQSAADRTPIREIVGDDPVEFIETFARNYQDESWIKRERERLDNAIARAAGEDVGKEG</sequence>
<keyword evidence="2" id="KW-1185">Reference proteome</keyword>
<name>A0ABW6S4R0_9NOCA</name>
<dbReference type="InterPro" id="IPR008316">
    <property type="entry name" value="UCP029876"/>
</dbReference>
<dbReference type="EMBL" id="JBIAQY010000007">
    <property type="protein sequence ID" value="MFF3570548.1"/>
    <property type="molecule type" value="Genomic_DNA"/>
</dbReference>
<gene>
    <name evidence="1" type="ORF">ACFYXQ_22465</name>
</gene>
<dbReference type="Pfam" id="PF06304">
    <property type="entry name" value="DUF1048"/>
    <property type="match status" value="1"/>
</dbReference>
<evidence type="ECO:0000313" key="2">
    <source>
        <dbReference type="Proteomes" id="UP001601992"/>
    </source>
</evidence>
<reference evidence="1 2" key="1">
    <citation type="submission" date="2024-10" db="EMBL/GenBank/DDBJ databases">
        <title>The Natural Products Discovery Center: Release of the First 8490 Sequenced Strains for Exploring Actinobacteria Biosynthetic Diversity.</title>
        <authorList>
            <person name="Kalkreuter E."/>
            <person name="Kautsar S.A."/>
            <person name="Yang D."/>
            <person name="Bader C.D."/>
            <person name="Teijaro C.N."/>
            <person name="Fluegel L."/>
            <person name="Davis C.M."/>
            <person name="Simpson J.R."/>
            <person name="Lauterbach L."/>
            <person name="Steele A.D."/>
            <person name="Gui C."/>
            <person name="Meng S."/>
            <person name="Li G."/>
            <person name="Viehrig K."/>
            <person name="Ye F."/>
            <person name="Su P."/>
            <person name="Kiefer A.F."/>
            <person name="Nichols A."/>
            <person name="Cepeda A.J."/>
            <person name="Yan W."/>
            <person name="Fan B."/>
            <person name="Jiang Y."/>
            <person name="Adhikari A."/>
            <person name="Zheng C.-J."/>
            <person name="Schuster L."/>
            <person name="Cowan T.M."/>
            <person name="Smanski M.J."/>
            <person name="Chevrette M.G."/>
            <person name="De Carvalho L.P.S."/>
            <person name="Shen B."/>
        </authorList>
    </citation>
    <scope>NUCLEOTIDE SEQUENCE [LARGE SCALE GENOMIC DNA]</scope>
    <source>
        <strain evidence="1 2">NPDC002593</strain>
    </source>
</reference>
<organism evidence="1 2">
    <name type="scientific">Nocardia jiangxiensis</name>
    <dbReference type="NCBI Taxonomy" id="282685"/>
    <lineage>
        <taxon>Bacteria</taxon>
        <taxon>Bacillati</taxon>
        <taxon>Actinomycetota</taxon>
        <taxon>Actinomycetes</taxon>
        <taxon>Mycobacteriales</taxon>
        <taxon>Nocardiaceae</taxon>
        <taxon>Nocardia</taxon>
    </lineage>
</organism>
<dbReference type="Proteomes" id="UP001601992">
    <property type="component" value="Unassembled WGS sequence"/>
</dbReference>
<dbReference type="SUPFAM" id="SSF158560">
    <property type="entry name" value="BH3980-like"/>
    <property type="match status" value="1"/>
</dbReference>
<dbReference type="RefSeq" id="WP_306305380.1">
    <property type="nucleotide sequence ID" value="NZ_JBIAQY010000007.1"/>
</dbReference>
<comment type="caution">
    <text evidence="1">The sequence shown here is derived from an EMBL/GenBank/DDBJ whole genome shotgun (WGS) entry which is preliminary data.</text>
</comment>
<dbReference type="Gene3D" id="1.10.1900.10">
    <property type="entry name" value="c-terminal domain of poly(a) binding protein"/>
    <property type="match status" value="1"/>
</dbReference>
<accession>A0ABW6S4R0</accession>
<proteinExistence type="predicted"/>
<evidence type="ECO:0000313" key="1">
    <source>
        <dbReference type="EMBL" id="MFF3570548.1"/>
    </source>
</evidence>